<accession>A0A914R9V9</accession>
<proteinExistence type="predicted"/>
<dbReference type="Proteomes" id="UP000887578">
    <property type="component" value="Unplaced"/>
</dbReference>
<keyword evidence="1" id="KW-0472">Membrane</keyword>
<keyword evidence="2" id="KW-1185">Reference proteome</keyword>
<evidence type="ECO:0000256" key="1">
    <source>
        <dbReference type="SAM" id="Phobius"/>
    </source>
</evidence>
<evidence type="ECO:0000313" key="3">
    <source>
        <dbReference type="WBParaSite" id="PDA_v2.g8426.t1"/>
    </source>
</evidence>
<name>A0A914R9V9_9BILA</name>
<protein>
    <submittedName>
        <fullName evidence="3">Uncharacterized protein</fullName>
    </submittedName>
</protein>
<dbReference type="AlphaFoldDB" id="A0A914R9V9"/>
<organism evidence="2 3">
    <name type="scientific">Panagrolaimus davidi</name>
    <dbReference type="NCBI Taxonomy" id="227884"/>
    <lineage>
        <taxon>Eukaryota</taxon>
        <taxon>Metazoa</taxon>
        <taxon>Ecdysozoa</taxon>
        <taxon>Nematoda</taxon>
        <taxon>Chromadorea</taxon>
        <taxon>Rhabditida</taxon>
        <taxon>Tylenchina</taxon>
        <taxon>Panagrolaimomorpha</taxon>
        <taxon>Panagrolaimoidea</taxon>
        <taxon>Panagrolaimidae</taxon>
        <taxon>Panagrolaimus</taxon>
    </lineage>
</organism>
<evidence type="ECO:0000313" key="2">
    <source>
        <dbReference type="Proteomes" id="UP000887578"/>
    </source>
</evidence>
<dbReference type="WBParaSite" id="PDA_v2.g8426.t1">
    <property type="protein sequence ID" value="PDA_v2.g8426.t1"/>
    <property type="gene ID" value="PDA_v2.g8426"/>
</dbReference>
<sequence>MEWYFAAKTGKSFVSEENFRSNRNCLEIILSPFHCFPTFFNLVRKQTYLMLIITTHAFLAVLCLSLVNGYRREQTEVRDYQPLYNYTETRHYPIGYMDLDQINNIKPTIDHFGGPTPPPSARFSKYTISPHFYAPTEIPIPFILTCVGLILSFMDLYSRAIRSQSVPNHNDITIPDNNAITTPLHIHDGITKIEDLPIVVAHPHNFTPLKNCI</sequence>
<keyword evidence="1" id="KW-1133">Transmembrane helix</keyword>
<reference evidence="3" key="1">
    <citation type="submission" date="2022-11" db="UniProtKB">
        <authorList>
            <consortium name="WormBaseParasite"/>
        </authorList>
    </citation>
    <scope>IDENTIFICATION</scope>
</reference>
<keyword evidence="1" id="KW-0812">Transmembrane</keyword>
<feature type="transmembrane region" description="Helical" evidence="1">
    <location>
        <begin position="138"/>
        <end position="157"/>
    </location>
</feature>
<feature type="transmembrane region" description="Helical" evidence="1">
    <location>
        <begin position="48"/>
        <end position="67"/>
    </location>
</feature>